<feature type="coiled-coil region" evidence="1">
    <location>
        <begin position="354"/>
        <end position="395"/>
    </location>
</feature>
<sequence>MAAALSTDPRWPVALEQAEGTEGLPRAFLQSLRTLFDILDDGRRGAVHIQEIESRWQGADTLELPRGVLDCLRRAAPPSGLLTFERFVRGLRSSLSKAELGQVRATNPGGGDENNGRPGPVRVKPGKEKHWGVIQQLSEEPKGGVRKPPPLGVRYMNGASEVVHRAADKPPSPQEGAALQHRPVPDRRGPLWTQNGATVVDGNVMVRSQSDSTAAGVRESQRHPRDRTDHRRHTITNGVDYGMLKRMKELEQEKDFLIQGLEALERAREWYHQQIQLVQERQKQLGKTKPPTDSLDENQGYLSNLLLPKLQEVNRCLRDLISSPGKHQSVSSSAINGIAAASPTFTAGGQQQSINMLKEQNRLLTKEVTNKSDRITQLEQEKSALIKQLFEARARSANDSSQLDSTFI</sequence>
<evidence type="ECO:0000313" key="4">
    <source>
        <dbReference type="EMBL" id="KAJ1145690.1"/>
    </source>
</evidence>
<feature type="coiled-coil region" evidence="1">
    <location>
        <begin position="247"/>
        <end position="281"/>
    </location>
</feature>
<proteinExistence type="predicted"/>
<name>A0AAV7R2M8_PLEWA</name>
<dbReference type="PANTHER" id="PTHR14907">
    <property type="entry name" value="FI14130P"/>
    <property type="match status" value="1"/>
</dbReference>
<keyword evidence="5" id="KW-1185">Reference proteome</keyword>
<dbReference type="Pfam" id="PF11414">
    <property type="entry name" value="Suppressor_APC"/>
    <property type="match status" value="1"/>
</dbReference>
<feature type="compositionally biased region" description="Basic and acidic residues" evidence="2">
    <location>
        <begin position="219"/>
        <end position="229"/>
    </location>
</feature>
<evidence type="ECO:0000313" key="5">
    <source>
        <dbReference type="Proteomes" id="UP001066276"/>
    </source>
</evidence>
<feature type="region of interest" description="Disordered" evidence="2">
    <location>
        <begin position="166"/>
        <end position="190"/>
    </location>
</feature>
<dbReference type="Proteomes" id="UP001066276">
    <property type="component" value="Chromosome 6"/>
</dbReference>
<feature type="region of interest" description="Disordered" evidence="2">
    <location>
        <begin position="99"/>
        <end position="128"/>
    </location>
</feature>
<accession>A0AAV7R2M8</accession>
<feature type="domain" description="Suppressor APC" evidence="3">
    <location>
        <begin position="23"/>
        <end position="98"/>
    </location>
</feature>
<dbReference type="EMBL" id="JANPWB010000010">
    <property type="protein sequence ID" value="KAJ1145690.1"/>
    <property type="molecule type" value="Genomic_DNA"/>
</dbReference>
<comment type="caution">
    <text evidence="4">The sequence shown here is derived from an EMBL/GenBank/DDBJ whole genome shotgun (WGS) entry which is preliminary data.</text>
</comment>
<keyword evidence="1" id="KW-0175">Coiled coil</keyword>
<gene>
    <name evidence="4" type="ORF">NDU88_011975</name>
</gene>
<evidence type="ECO:0000259" key="3">
    <source>
        <dbReference type="Pfam" id="PF25825"/>
    </source>
</evidence>
<feature type="region of interest" description="Disordered" evidence="2">
    <location>
        <begin position="209"/>
        <end position="234"/>
    </location>
</feature>
<protein>
    <recommendedName>
        <fullName evidence="3">Suppressor APC domain-containing protein</fullName>
    </recommendedName>
</protein>
<reference evidence="4" key="1">
    <citation type="journal article" date="2022" name="bioRxiv">
        <title>Sequencing and chromosome-scale assembly of the giantPleurodeles waltlgenome.</title>
        <authorList>
            <person name="Brown T."/>
            <person name="Elewa A."/>
            <person name="Iarovenko S."/>
            <person name="Subramanian E."/>
            <person name="Araus A.J."/>
            <person name="Petzold A."/>
            <person name="Susuki M."/>
            <person name="Suzuki K.-i.T."/>
            <person name="Hayashi T."/>
            <person name="Toyoda A."/>
            <person name="Oliveira C."/>
            <person name="Osipova E."/>
            <person name="Leigh N.D."/>
            <person name="Simon A."/>
            <person name="Yun M.H."/>
        </authorList>
    </citation>
    <scope>NUCLEOTIDE SEQUENCE</scope>
    <source>
        <strain evidence="4">20211129_DDA</strain>
        <tissue evidence="4">Liver</tissue>
    </source>
</reference>
<dbReference type="Pfam" id="PF25825">
    <property type="entry name" value="SAPC2_N"/>
    <property type="match status" value="1"/>
</dbReference>
<dbReference type="PANTHER" id="PTHR14907:SF2">
    <property type="entry name" value="SUPPRESSOR APC DOMAIN-CONTAINING PROTEIN 2"/>
    <property type="match status" value="1"/>
</dbReference>
<dbReference type="InterPro" id="IPR057953">
    <property type="entry name" value="SAPC2_N"/>
</dbReference>
<dbReference type="InterPro" id="IPR026828">
    <property type="entry name" value="SAPC2_1/2"/>
</dbReference>
<organism evidence="4 5">
    <name type="scientific">Pleurodeles waltl</name>
    <name type="common">Iberian ribbed newt</name>
    <dbReference type="NCBI Taxonomy" id="8319"/>
    <lineage>
        <taxon>Eukaryota</taxon>
        <taxon>Metazoa</taxon>
        <taxon>Chordata</taxon>
        <taxon>Craniata</taxon>
        <taxon>Vertebrata</taxon>
        <taxon>Euteleostomi</taxon>
        <taxon>Amphibia</taxon>
        <taxon>Batrachia</taxon>
        <taxon>Caudata</taxon>
        <taxon>Salamandroidea</taxon>
        <taxon>Salamandridae</taxon>
        <taxon>Pleurodelinae</taxon>
        <taxon>Pleurodeles</taxon>
    </lineage>
</organism>
<dbReference type="AlphaFoldDB" id="A0AAV7R2M8"/>
<dbReference type="Gene3D" id="1.10.287.450">
    <property type="entry name" value="Helix hairpin bin"/>
    <property type="match status" value="1"/>
</dbReference>
<evidence type="ECO:0000256" key="2">
    <source>
        <dbReference type="SAM" id="MobiDB-lite"/>
    </source>
</evidence>
<evidence type="ECO:0000256" key="1">
    <source>
        <dbReference type="SAM" id="Coils"/>
    </source>
</evidence>